<reference evidence="2" key="1">
    <citation type="submission" date="2021-02" db="EMBL/GenBank/DDBJ databases">
        <authorList>
            <person name="Nowell W R."/>
        </authorList>
    </citation>
    <scope>NUCLEOTIDE SEQUENCE</scope>
</reference>
<protein>
    <submittedName>
        <fullName evidence="2">Uncharacterized protein</fullName>
    </submittedName>
</protein>
<organism evidence="2 3">
    <name type="scientific">Rotaria sordida</name>
    <dbReference type="NCBI Taxonomy" id="392033"/>
    <lineage>
        <taxon>Eukaryota</taxon>
        <taxon>Metazoa</taxon>
        <taxon>Spiralia</taxon>
        <taxon>Gnathifera</taxon>
        <taxon>Rotifera</taxon>
        <taxon>Eurotatoria</taxon>
        <taxon>Bdelloidea</taxon>
        <taxon>Philodinida</taxon>
        <taxon>Philodinidae</taxon>
        <taxon>Rotaria</taxon>
    </lineage>
</organism>
<feature type="non-terminal residue" evidence="2">
    <location>
        <position position="1"/>
    </location>
</feature>
<comment type="caution">
    <text evidence="2">The sequence shown here is derived from an EMBL/GenBank/DDBJ whole genome shotgun (WGS) entry which is preliminary data.</text>
</comment>
<feature type="compositionally biased region" description="Polar residues" evidence="1">
    <location>
        <begin position="59"/>
        <end position="68"/>
    </location>
</feature>
<sequence>RAKRHHEIQKGLHVLAGDLLTTSDDDQQILITSTDSISSSSPPQRKPKNDPFADIRQQVPANPSLSCRQKQHSNR</sequence>
<accession>A0A820IR56</accession>
<proteinExistence type="predicted"/>
<dbReference type="Proteomes" id="UP000663836">
    <property type="component" value="Unassembled WGS sequence"/>
</dbReference>
<dbReference type="AlphaFoldDB" id="A0A820IR56"/>
<evidence type="ECO:0000313" key="3">
    <source>
        <dbReference type="Proteomes" id="UP000663836"/>
    </source>
</evidence>
<gene>
    <name evidence="2" type="ORF">JBS370_LOCUS40859</name>
</gene>
<evidence type="ECO:0000313" key="2">
    <source>
        <dbReference type="EMBL" id="CAF4315867.1"/>
    </source>
</evidence>
<evidence type="ECO:0000256" key="1">
    <source>
        <dbReference type="SAM" id="MobiDB-lite"/>
    </source>
</evidence>
<feature type="region of interest" description="Disordered" evidence="1">
    <location>
        <begin position="33"/>
        <end position="75"/>
    </location>
</feature>
<name>A0A820IR56_9BILA</name>
<dbReference type="EMBL" id="CAJOBD010040066">
    <property type="protein sequence ID" value="CAF4315867.1"/>
    <property type="molecule type" value="Genomic_DNA"/>
</dbReference>